<evidence type="ECO:0000313" key="7">
    <source>
        <dbReference type="EMBL" id="MFC7152651.1"/>
    </source>
</evidence>
<dbReference type="PANTHER" id="PTHR34858:SF1">
    <property type="entry name" value="CYSO-CYSTEINE PEPTIDASE"/>
    <property type="match status" value="1"/>
</dbReference>
<accession>A0ABW2FHH5</accession>
<keyword evidence="1" id="KW-0645">Protease</keyword>
<dbReference type="Proteomes" id="UP001596378">
    <property type="component" value="Unassembled WGS sequence"/>
</dbReference>
<evidence type="ECO:0000256" key="3">
    <source>
        <dbReference type="ARBA" id="ARBA00022801"/>
    </source>
</evidence>
<comment type="caution">
    <text evidence="7">The sequence shown here is derived from an EMBL/GenBank/DDBJ whole genome shotgun (WGS) entry which is preliminary data.</text>
</comment>
<reference evidence="8" key="1">
    <citation type="journal article" date="2019" name="Int. J. Syst. Evol. Microbiol.">
        <title>The Global Catalogue of Microorganisms (GCM) 10K type strain sequencing project: providing services to taxonomists for standard genome sequencing and annotation.</title>
        <authorList>
            <consortium name="The Broad Institute Genomics Platform"/>
            <consortium name="The Broad Institute Genome Sequencing Center for Infectious Disease"/>
            <person name="Wu L."/>
            <person name="Ma J."/>
        </authorList>
    </citation>
    <scope>NUCLEOTIDE SEQUENCE [LARGE SCALE GENOMIC DNA]</scope>
    <source>
        <strain evidence="8">KCTC 12907</strain>
    </source>
</reference>
<keyword evidence="3" id="KW-0378">Hydrolase</keyword>
<protein>
    <submittedName>
        <fullName evidence="7">Mov34/MPN/PAD-1 family protein</fullName>
    </submittedName>
</protein>
<dbReference type="CDD" id="cd08070">
    <property type="entry name" value="MPN_like"/>
    <property type="match status" value="1"/>
</dbReference>
<evidence type="ECO:0000256" key="2">
    <source>
        <dbReference type="ARBA" id="ARBA00022723"/>
    </source>
</evidence>
<evidence type="ECO:0000256" key="5">
    <source>
        <dbReference type="ARBA" id="ARBA00023049"/>
    </source>
</evidence>
<keyword evidence="2" id="KW-0479">Metal-binding</keyword>
<dbReference type="InterPro" id="IPR051929">
    <property type="entry name" value="VirAsm_ModProt"/>
</dbReference>
<name>A0ABW2FHH5_9BACL</name>
<dbReference type="SUPFAM" id="SSF102712">
    <property type="entry name" value="JAB1/MPN domain"/>
    <property type="match status" value="1"/>
</dbReference>
<feature type="domain" description="JAB" evidence="6">
    <location>
        <begin position="13"/>
        <end position="115"/>
    </location>
</feature>
<sequence>MGTIAEVIMDIDVEKRFVHALRSRLPWEACGVVVGTIYGETVEASGFRLIRNASAHPAAQFSFHPGDWIEAFFEAQKNQREIVGLFHSHPTGTVVPSASDLAGSLPWKTYWIVGLGEESHEIGVFARRPAEERWTSLPLRIVSAGSNKRTGLPASSPAGPQSV</sequence>
<proteinExistence type="predicted"/>
<dbReference type="InterPro" id="IPR028090">
    <property type="entry name" value="JAB_dom_prok"/>
</dbReference>
<dbReference type="EMBL" id="JBHTAI010000024">
    <property type="protein sequence ID" value="MFC7152651.1"/>
    <property type="molecule type" value="Genomic_DNA"/>
</dbReference>
<keyword evidence="5" id="KW-0482">Metalloprotease</keyword>
<dbReference type="RefSeq" id="WP_378051721.1">
    <property type="nucleotide sequence ID" value="NZ_JBHMDN010000035.1"/>
</dbReference>
<evidence type="ECO:0000259" key="6">
    <source>
        <dbReference type="Pfam" id="PF14464"/>
    </source>
</evidence>
<keyword evidence="8" id="KW-1185">Reference proteome</keyword>
<dbReference type="PANTHER" id="PTHR34858">
    <property type="entry name" value="CYSO-CYSTEINE PEPTIDASE"/>
    <property type="match status" value="1"/>
</dbReference>
<gene>
    <name evidence="7" type="ORF">ACFQMJ_29295</name>
</gene>
<evidence type="ECO:0000256" key="1">
    <source>
        <dbReference type="ARBA" id="ARBA00022670"/>
    </source>
</evidence>
<dbReference type="Pfam" id="PF14464">
    <property type="entry name" value="Prok-JAB"/>
    <property type="match status" value="1"/>
</dbReference>
<dbReference type="Gene3D" id="3.40.140.10">
    <property type="entry name" value="Cytidine Deaminase, domain 2"/>
    <property type="match status" value="1"/>
</dbReference>
<organism evidence="7 8">
    <name type="scientific">Cohnella cellulosilytica</name>
    <dbReference type="NCBI Taxonomy" id="986710"/>
    <lineage>
        <taxon>Bacteria</taxon>
        <taxon>Bacillati</taxon>
        <taxon>Bacillota</taxon>
        <taxon>Bacilli</taxon>
        <taxon>Bacillales</taxon>
        <taxon>Paenibacillaceae</taxon>
        <taxon>Cohnella</taxon>
    </lineage>
</organism>
<evidence type="ECO:0000256" key="4">
    <source>
        <dbReference type="ARBA" id="ARBA00022833"/>
    </source>
</evidence>
<keyword evidence="4" id="KW-0862">Zinc</keyword>
<evidence type="ECO:0000313" key="8">
    <source>
        <dbReference type="Proteomes" id="UP001596378"/>
    </source>
</evidence>